<evidence type="ECO:0000256" key="3">
    <source>
        <dbReference type="ARBA" id="ARBA00022475"/>
    </source>
</evidence>
<comment type="subcellular location">
    <subcellularLocation>
        <location evidence="1">Cell membrane</location>
        <topology evidence="1">Peripheral membrane protein</topology>
    </subcellularLocation>
</comment>
<sequence>MALDETVVVNNVTVEFFGKKVLNNISFKCKPGIHVLLGHSGSGKSTLLKVIAGLVKPISGVVYVKGLVPWEVSRRIIAKTVAYTWQNPYYGFLHATVREEIEFILRNTGVVGDRKLVDILVPKWILDRDPFSLSGGEARIVSIASVLVADQDVWLLDEPFNDLDIDGIEKIIEVINYGANKGKTIMIATNSTATIDALDIDKAIVLRNGELVYYGEYSGLSKEELTMYKIVHRGIYCGESF</sequence>
<evidence type="ECO:0000256" key="6">
    <source>
        <dbReference type="ARBA" id="ARBA00022967"/>
    </source>
</evidence>
<dbReference type="SMART" id="SM00382">
    <property type="entry name" value="AAA"/>
    <property type="match status" value="1"/>
</dbReference>
<dbReference type="PROSITE" id="PS50893">
    <property type="entry name" value="ABC_TRANSPORTER_2"/>
    <property type="match status" value="1"/>
</dbReference>
<dbReference type="InterPro" id="IPR003439">
    <property type="entry name" value="ABC_transporter-like_ATP-bd"/>
</dbReference>
<comment type="function">
    <text evidence="8">Probably part of an ABC transporter complex. Responsible for energy coupling to the transport system.</text>
</comment>
<reference evidence="10" key="1">
    <citation type="journal article" date="2020" name="mSystems">
        <title>Genome- and Community-Level Interaction Insights into Carbon Utilization and Element Cycling Functions of Hydrothermarchaeota in Hydrothermal Sediment.</title>
        <authorList>
            <person name="Zhou Z."/>
            <person name="Liu Y."/>
            <person name="Xu W."/>
            <person name="Pan J."/>
            <person name="Luo Z.H."/>
            <person name="Li M."/>
        </authorList>
    </citation>
    <scope>NUCLEOTIDE SEQUENCE [LARGE SCALE GENOMIC DNA]</scope>
    <source>
        <strain evidence="10">SpSt-642</strain>
    </source>
</reference>
<evidence type="ECO:0000256" key="2">
    <source>
        <dbReference type="ARBA" id="ARBA00022448"/>
    </source>
</evidence>
<evidence type="ECO:0000256" key="1">
    <source>
        <dbReference type="ARBA" id="ARBA00004202"/>
    </source>
</evidence>
<dbReference type="CDD" id="cd03225">
    <property type="entry name" value="ABC_cobalt_CbiO_domain1"/>
    <property type="match status" value="1"/>
</dbReference>
<evidence type="ECO:0000313" key="10">
    <source>
        <dbReference type="EMBL" id="HGM59051.1"/>
    </source>
</evidence>
<comment type="caution">
    <text evidence="10">The sequence shown here is derived from an EMBL/GenBank/DDBJ whole genome shotgun (WGS) entry which is preliminary data.</text>
</comment>
<dbReference type="InterPro" id="IPR015856">
    <property type="entry name" value="ABC_transpr_CbiO/EcfA_su"/>
</dbReference>
<accession>A0A7C4HEH4</accession>
<proteinExistence type="predicted"/>
<dbReference type="PANTHER" id="PTHR43553:SF27">
    <property type="entry name" value="ENERGY-COUPLING FACTOR TRANSPORTER ATP-BINDING PROTEIN ECFA2"/>
    <property type="match status" value="1"/>
</dbReference>
<dbReference type="InterPro" id="IPR027417">
    <property type="entry name" value="P-loop_NTPase"/>
</dbReference>
<dbReference type="InterPro" id="IPR050095">
    <property type="entry name" value="ECF_ABC_transporter_ATP-bd"/>
</dbReference>
<keyword evidence="5 10" id="KW-0067">ATP-binding</keyword>
<evidence type="ECO:0000256" key="8">
    <source>
        <dbReference type="ARBA" id="ARBA00025157"/>
    </source>
</evidence>
<keyword evidence="6" id="KW-1278">Translocase</keyword>
<feature type="domain" description="ABC transporter" evidence="9">
    <location>
        <begin position="7"/>
        <end position="233"/>
    </location>
</feature>
<keyword evidence="4" id="KW-0547">Nucleotide-binding</keyword>
<dbReference type="GO" id="GO:0016887">
    <property type="term" value="F:ATP hydrolysis activity"/>
    <property type="evidence" value="ECO:0007669"/>
    <property type="project" value="InterPro"/>
</dbReference>
<dbReference type="GO" id="GO:0042626">
    <property type="term" value="F:ATPase-coupled transmembrane transporter activity"/>
    <property type="evidence" value="ECO:0007669"/>
    <property type="project" value="TreeGrafter"/>
</dbReference>
<evidence type="ECO:0000256" key="4">
    <source>
        <dbReference type="ARBA" id="ARBA00022741"/>
    </source>
</evidence>
<dbReference type="Pfam" id="PF00005">
    <property type="entry name" value="ABC_tran"/>
    <property type="match status" value="1"/>
</dbReference>
<dbReference type="EMBL" id="DTBJ01000051">
    <property type="protein sequence ID" value="HGM59051.1"/>
    <property type="molecule type" value="Genomic_DNA"/>
</dbReference>
<organism evidence="10">
    <name type="scientific">Staphylothermus marinus</name>
    <dbReference type="NCBI Taxonomy" id="2280"/>
    <lineage>
        <taxon>Archaea</taxon>
        <taxon>Thermoproteota</taxon>
        <taxon>Thermoprotei</taxon>
        <taxon>Desulfurococcales</taxon>
        <taxon>Desulfurococcaceae</taxon>
        <taxon>Staphylothermus</taxon>
    </lineage>
</organism>
<dbReference type="SUPFAM" id="SSF52540">
    <property type="entry name" value="P-loop containing nucleoside triphosphate hydrolases"/>
    <property type="match status" value="1"/>
</dbReference>
<keyword evidence="7" id="KW-0472">Membrane</keyword>
<gene>
    <name evidence="10" type="ORF">ENU14_05675</name>
</gene>
<keyword evidence="3" id="KW-1003">Cell membrane</keyword>
<dbReference type="AlphaFoldDB" id="A0A7C4HEH4"/>
<keyword evidence="2" id="KW-0813">Transport</keyword>
<dbReference type="InterPro" id="IPR003593">
    <property type="entry name" value="AAA+_ATPase"/>
</dbReference>
<dbReference type="Gene3D" id="3.40.50.300">
    <property type="entry name" value="P-loop containing nucleotide triphosphate hydrolases"/>
    <property type="match status" value="1"/>
</dbReference>
<evidence type="ECO:0000256" key="7">
    <source>
        <dbReference type="ARBA" id="ARBA00023136"/>
    </source>
</evidence>
<evidence type="ECO:0000256" key="5">
    <source>
        <dbReference type="ARBA" id="ARBA00022840"/>
    </source>
</evidence>
<dbReference type="GO" id="GO:0005524">
    <property type="term" value="F:ATP binding"/>
    <property type="evidence" value="ECO:0007669"/>
    <property type="project" value="UniProtKB-KW"/>
</dbReference>
<dbReference type="GO" id="GO:0043190">
    <property type="term" value="C:ATP-binding cassette (ABC) transporter complex"/>
    <property type="evidence" value="ECO:0007669"/>
    <property type="project" value="TreeGrafter"/>
</dbReference>
<name>A0A7C4HEH4_STAMA</name>
<evidence type="ECO:0000259" key="9">
    <source>
        <dbReference type="PROSITE" id="PS50893"/>
    </source>
</evidence>
<protein>
    <submittedName>
        <fullName evidence="10">ABC transporter ATP-binding protein</fullName>
    </submittedName>
</protein>
<dbReference type="PANTHER" id="PTHR43553">
    <property type="entry name" value="HEAVY METAL TRANSPORTER"/>
    <property type="match status" value="1"/>
</dbReference>